<dbReference type="AlphaFoldDB" id="A0A7I9VU77"/>
<evidence type="ECO:0000256" key="2">
    <source>
        <dbReference type="SAM" id="SignalP"/>
    </source>
</evidence>
<keyword evidence="1" id="KW-0812">Transmembrane</keyword>
<dbReference type="NCBIfam" id="TIGR03382">
    <property type="entry name" value="GC_trans_RRR"/>
    <property type="match status" value="1"/>
</dbReference>
<sequence>MGIRNAVLRASVGAGVLSMALSAGAAVTPQNAVLTAAVTPPASIRFGGTASYVVDITNTGPNHATEVALSKIVLPAAPASTGTLKIAGVDGATCDTDANGFVIVDTAGVIQGLDAKGKPTGAKPCPIIADFTNDPGTGATPANVAEVTITVEWAVPTDADGKLVPPVTAACPAANSMGDIAIEISATSTPTTTPVTLPGAAVEVKQWADVAITLAGPSSGKTGDLAKFTHTVTNRGPCPATNVIASFFPNINVSTMLTFDAASATGPCASADPINDAICPLGDIAPGASVTWTYSFKLGNLPESVTQTTIPYEFDAYSFAAGKEPPFSSAKRGVADPDLDNNDANAAGIRIGKEGGGCSSGGPGGLFAVALMAAAVFAARRRRTA</sequence>
<dbReference type="Proteomes" id="UP000503640">
    <property type="component" value="Unassembled WGS sequence"/>
</dbReference>
<keyword evidence="5" id="KW-1185">Reference proteome</keyword>
<gene>
    <name evidence="4" type="ORF">AMYX_42580</name>
</gene>
<dbReference type="InterPro" id="IPR024038">
    <property type="entry name" value="MYXO-CTERM"/>
</dbReference>
<dbReference type="EMBL" id="BJTG01000016">
    <property type="protein sequence ID" value="GEJ59517.1"/>
    <property type="molecule type" value="Genomic_DNA"/>
</dbReference>
<evidence type="ECO:0000256" key="1">
    <source>
        <dbReference type="SAM" id="Phobius"/>
    </source>
</evidence>
<reference evidence="5" key="1">
    <citation type="journal article" date="2020" name="Appl. Environ. Microbiol.">
        <title>Diazotrophic Anaeromyxobacter Isolates from Soils.</title>
        <authorList>
            <person name="Masuda Y."/>
            <person name="Yamanaka H."/>
            <person name="Xu Z.X."/>
            <person name="Shiratori Y."/>
            <person name="Aono T."/>
            <person name="Amachi S."/>
            <person name="Senoo K."/>
            <person name="Itoh H."/>
        </authorList>
    </citation>
    <scope>NUCLEOTIDE SEQUENCE [LARGE SCALE GENOMIC DNA]</scope>
    <source>
        <strain evidence="5">R267</strain>
    </source>
</reference>
<organism evidence="4 5">
    <name type="scientific">Anaeromyxobacter diazotrophicus</name>
    <dbReference type="NCBI Taxonomy" id="2590199"/>
    <lineage>
        <taxon>Bacteria</taxon>
        <taxon>Pseudomonadati</taxon>
        <taxon>Myxococcota</taxon>
        <taxon>Myxococcia</taxon>
        <taxon>Myxococcales</taxon>
        <taxon>Cystobacterineae</taxon>
        <taxon>Anaeromyxobacteraceae</taxon>
        <taxon>Anaeromyxobacter</taxon>
    </lineage>
</organism>
<dbReference type="InterPro" id="IPR017756">
    <property type="entry name" value="TM_Gly-Cys-Arg_CS"/>
</dbReference>
<feature type="chain" id="PRO_5029706106" description="DUF11 domain-containing protein" evidence="2">
    <location>
        <begin position="26"/>
        <end position="385"/>
    </location>
</feature>
<name>A0A7I9VU77_9BACT</name>
<dbReference type="InterPro" id="IPR013783">
    <property type="entry name" value="Ig-like_fold"/>
</dbReference>
<evidence type="ECO:0000313" key="5">
    <source>
        <dbReference type="Proteomes" id="UP000503640"/>
    </source>
</evidence>
<keyword evidence="1" id="KW-1133">Transmembrane helix</keyword>
<comment type="caution">
    <text evidence="4">The sequence shown here is derived from an EMBL/GenBank/DDBJ whole genome shotgun (WGS) entry which is preliminary data.</text>
</comment>
<dbReference type="Gene3D" id="2.60.40.10">
    <property type="entry name" value="Immunoglobulins"/>
    <property type="match status" value="1"/>
</dbReference>
<evidence type="ECO:0000259" key="3">
    <source>
        <dbReference type="Pfam" id="PF01345"/>
    </source>
</evidence>
<proteinExistence type="predicted"/>
<dbReference type="Pfam" id="PF01345">
    <property type="entry name" value="DUF11"/>
    <property type="match status" value="1"/>
</dbReference>
<keyword evidence="1" id="KW-0472">Membrane</keyword>
<keyword evidence="2" id="KW-0732">Signal</keyword>
<dbReference type="RefSeq" id="WP_176069089.1">
    <property type="nucleotide sequence ID" value="NZ_BJTG01000016.1"/>
</dbReference>
<feature type="transmembrane region" description="Helical" evidence="1">
    <location>
        <begin position="361"/>
        <end position="379"/>
    </location>
</feature>
<dbReference type="NCBIfam" id="TIGR03901">
    <property type="entry name" value="MYXO-CTERM"/>
    <property type="match status" value="1"/>
</dbReference>
<accession>A0A7I9VU77</accession>
<dbReference type="InterPro" id="IPR001434">
    <property type="entry name" value="OmcB-like_DUF11"/>
</dbReference>
<evidence type="ECO:0000313" key="4">
    <source>
        <dbReference type="EMBL" id="GEJ59517.1"/>
    </source>
</evidence>
<protein>
    <recommendedName>
        <fullName evidence="3">DUF11 domain-containing protein</fullName>
    </recommendedName>
</protein>
<feature type="signal peptide" evidence="2">
    <location>
        <begin position="1"/>
        <end position="25"/>
    </location>
</feature>
<feature type="domain" description="DUF11" evidence="3">
    <location>
        <begin position="210"/>
        <end position="308"/>
    </location>
</feature>